<protein>
    <submittedName>
        <fullName evidence="2">Uncharacterized protein</fullName>
    </submittedName>
</protein>
<gene>
    <name evidence="2" type="ORF">GOBAR_AA34690</name>
</gene>
<feature type="compositionally biased region" description="Polar residues" evidence="1">
    <location>
        <begin position="25"/>
        <end position="44"/>
    </location>
</feature>
<accession>A0A2P5W4H0</accession>
<dbReference type="OrthoDB" id="10672692at2759"/>
<sequence>MSEVAPTSGGRARGFGPRSQRGPPISSTVADNSGSQSQGTSPTNFLPPPPLSQPRFTDVKALFGIVQQAMDTVDSRTRASSISRKRLRLKKGFSSPEVSSDTRLSHYRPGKSPIFPDDESFTFSPMPMRTFPAFDSMTRLLFLPLILPDLHTVSTNAVDRPDTNSAPLPMDSNIQCQAPHTSPISALYYTPPLGEV</sequence>
<dbReference type="Proteomes" id="UP000239757">
    <property type="component" value="Unassembled WGS sequence"/>
</dbReference>
<proteinExistence type="predicted"/>
<reference evidence="2 3" key="1">
    <citation type="submission" date="2015-01" db="EMBL/GenBank/DDBJ databases">
        <title>Genome of allotetraploid Gossypium barbadense reveals genomic plasticity and fiber elongation in cotton evolution.</title>
        <authorList>
            <person name="Chen X."/>
            <person name="Liu X."/>
            <person name="Zhao B."/>
            <person name="Zheng H."/>
            <person name="Hu Y."/>
            <person name="Lu G."/>
            <person name="Yang C."/>
            <person name="Chen J."/>
            <person name="Shan C."/>
            <person name="Zhang L."/>
            <person name="Zhou Y."/>
            <person name="Wang L."/>
            <person name="Guo W."/>
            <person name="Bai Y."/>
            <person name="Ruan J."/>
            <person name="Shangguan X."/>
            <person name="Mao Y."/>
            <person name="Jiang J."/>
            <person name="Zhu Y."/>
            <person name="Lei J."/>
            <person name="Kang H."/>
            <person name="Chen S."/>
            <person name="He X."/>
            <person name="Wang R."/>
            <person name="Wang Y."/>
            <person name="Chen J."/>
            <person name="Wang L."/>
            <person name="Yu S."/>
            <person name="Wang B."/>
            <person name="Wei J."/>
            <person name="Song S."/>
            <person name="Lu X."/>
            <person name="Gao Z."/>
            <person name="Gu W."/>
            <person name="Deng X."/>
            <person name="Ma D."/>
            <person name="Wang S."/>
            <person name="Liang W."/>
            <person name="Fang L."/>
            <person name="Cai C."/>
            <person name="Zhu X."/>
            <person name="Zhou B."/>
            <person name="Zhang Y."/>
            <person name="Chen Z."/>
            <person name="Xu S."/>
            <person name="Zhu R."/>
            <person name="Wang S."/>
            <person name="Zhang T."/>
            <person name="Zhao G."/>
        </authorList>
    </citation>
    <scope>NUCLEOTIDE SEQUENCE [LARGE SCALE GENOMIC DNA]</scope>
    <source>
        <strain evidence="3">cv. Xinhai21</strain>
        <tissue evidence="2">Leaf</tissue>
    </source>
</reference>
<evidence type="ECO:0000256" key="1">
    <source>
        <dbReference type="SAM" id="MobiDB-lite"/>
    </source>
</evidence>
<organism evidence="2 3">
    <name type="scientific">Gossypium barbadense</name>
    <name type="common">Sea Island cotton</name>
    <name type="synonym">Hibiscus barbadensis</name>
    <dbReference type="NCBI Taxonomy" id="3634"/>
    <lineage>
        <taxon>Eukaryota</taxon>
        <taxon>Viridiplantae</taxon>
        <taxon>Streptophyta</taxon>
        <taxon>Embryophyta</taxon>
        <taxon>Tracheophyta</taxon>
        <taxon>Spermatophyta</taxon>
        <taxon>Magnoliopsida</taxon>
        <taxon>eudicotyledons</taxon>
        <taxon>Gunneridae</taxon>
        <taxon>Pentapetalae</taxon>
        <taxon>rosids</taxon>
        <taxon>malvids</taxon>
        <taxon>Malvales</taxon>
        <taxon>Malvaceae</taxon>
        <taxon>Malvoideae</taxon>
        <taxon>Gossypium</taxon>
    </lineage>
</organism>
<evidence type="ECO:0000313" key="2">
    <source>
        <dbReference type="EMBL" id="PPR86000.1"/>
    </source>
</evidence>
<dbReference type="EMBL" id="KZ669168">
    <property type="protein sequence ID" value="PPR86000.1"/>
    <property type="molecule type" value="Genomic_DNA"/>
</dbReference>
<name>A0A2P5W4H0_GOSBA</name>
<evidence type="ECO:0000313" key="3">
    <source>
        <dbReference type="Proteomes" id="UP000239757"/>
    </source>
</evidence>
<feature type="region of interest" description="Disordered" evidence="1">
    <location>
        <begin position="1"/>
        <end position="55"/>
    </location>
</feature>
<dbReference type="AlphaFoldDB" id="A0A2P5W4H0"/>